<reference evidence="2 3" key="1">
    <citation type="submission" date="2023-07" db="EMBL/GenBank/DDBJ databases">
        <title>Genomic Encyclopedia of Type Strains, Phase IV (KMG-IV): sequencing the most valuable type-strain genomes for metagenomic binning, comparative biology and taxonomic classification.</title>
        <authorList>
            <person name="Goeker M."/>
        </authorList>
    </citation>
    <scope>NUCLEOTIDE SEQUENCE [LARGE SCALE GENOMIC DNA]</scope>
    <source>
        <strain evidence="2 3">DSM 1111</strain>
    </source>
</reference>
<gene>
    <name evidence="2" type="ORF">J2045_001491</name>
</gene>
<keyword evidence="3" id="KW-1185">Reference proteome</keyword>
<dbReference type="PANTHER" id="PTHR37315:SF1">
    <property type="entry name" value="UPF0311 PROTEIN BLR7842"/>
    <property type="match status" value="1"/>
</dbReference>
<proteinExistence type="inferred from homology"/>
<evidence type="ECO:0000313" key="2">
    <source>
        <dbReference type="EMBL" id="MDQ0420472.1"/>
    </source>
</evidence>
<dbReference type="EMBL" id="JAUSUW010000003">
    <property type="protein sequence ID" value="MDQ0420472.1"/>
    <property type="molecule type" value="Genomic_DNA"/>
</dbReference>
<accession>A0ABU0G705</accession>
<comment type="similarity">
    <text evidence="1">Belongs to the UPF0311 family.</text>
</comment>
<name>A0ABU0G705_9HYPH</name>
<dbReference type="Proteomes" id="UP001238496">
    <property type="component" value="Unassembled WGS sequence"/>
</dbReference>
<dbReference type="HAMAP" id="MF_00775">
    <property type="entry name" value="UPF0311"/>
    <property type="match status" value="1"/>
</dbReference>
<protein>
    <recommendedName>
        <fullName evidence="1">UPF0311 protein J2045_001491</fullName>
    </recommendedName>
</protein>
<dbReference type="Gene3D" id="2.40.160.20">
    <property type="match status" value="1"/>
</dbReference>
<organism evidence="2 3">
    <name type="scientific">Peteryoungia aggregata LMG 23059</name>
    <dbReference type="NCBI Taxonomy" id="1368425"/>
    <lineage>
        <taxon>Bacteria</taxon>
        <taxon>Pseudomonadati</taxon>
        <taxon>Pseudomonadota</taxon>
        <taxon>Alphaproteobacteria</taxon>
        <taxon>Hyphomicrobiales</taxon>
        <taxon>Rhizobiaceae</taxon>
        <taxon>Peteryoungia</taxon>
    </lineage>
</organism>
<dbReference type="PANTHER" id="PTHR37315">
    <property type="entry name" value="UPF0311 PROTEIN BLR7842"/>
    <property type="match status" value="1"/>
</dbReference>
<dbReference type="Pfam" id="PF11578">
    <property type="entry name" value="DUF3237"/>
    <property type="match status" value="1"/>
</dbReference>
<dbReference type="InterPro" id="IPR020915">
    <property type="entry name" value="UPF0311"/>
</dbReference>
<evidence type="ECO:0000313" key="3">
    <source>
        <dbReference type="Proteomes" id="UP001238496"/>
    </source>
</evidence>
<dbReference type="RefSeq" id="WP_307371091.1">
    <property type="nucleotide sequence ID" value="NZ_JAUSUW010000003.1"/>
</dbReference>
<evidence type="ECO:0000256" key="1">
    <source>
        <dbReference type="HAMAP-Rule" id="MF_00775"/>
    </source>
</evidence>
<sequence length="155" mass="17168">MMHNPPPVLEHACDLTVELGPIREMGRGRDGMRRIVPVVGGQFEGPLLNGHVLGIGADWQTGWADGLSELDTRYGLETHDGAVIEIRNYGYRHGPPEVLAALARGEAVDPSSYYMRTQARLETGDDRYRWVNRTLFIGNGRRLASAVVVSLFALR</sequence>
<comment type="caution">
    <text evidence="2">The sequence shown here is derived from an EMBL/GenBank/DDBJ whole genome shotgun (WGS) entry which is preliminary data.</text>
</comment>